<evidence type="ECO:0000313" key="3">
    <source>
        <dbReference type="Proteomes" id="UP000198902"/>
    </source>
</evidence>
<keyword evidence="3" id="KW-1185">Reference proteome</keyword>
<protein>
    <submittedName>
        <fullName evidence="2">Uncharacterized protein</fullName>
    </submittedName>
</protein>
<dbReference type="OrthoDB" id="290064at2157"/>
<dbReference type="RefSeq" id="WP_089776919.1">
    <property type="nucleotide sequence ID" value="NZ_CABLRR010000001.1"/>
</dbReference>
<keyword evidence="1" id="KW-0472">Membrane</keyword>
<evidence type="ECO:0000313" key="2">
    <source>
        <dbReference type="EMBL" id="CQR48931.1"/>
    </source>
</evidence>
<dbReference type="EMBL" id="CSTE01000001">
    <property type="protein sequence ID" value="CQR48931.1"/>
    <property type="molecule type" value="Genomic_DNA"/>
</dbReference>
<gene>
    <name evidence="2" type="ORF">BN996_00382</name>
</gene>
<keyword evidence="1" id="KW-1133">Transmembrane helix</keyword>
<feature type="transmembrane region" description="Helical" evidence="1">
    <location>
        <begin position="39"/>
        <end position="57"/>
    </location>
</feature>
<sequence length="59" mass="6484">MDIETSLLSIRRWLMALALLLTVQMYTDAVGWSGQPVRLALLGAGVYIAIALLLTFFEG</sequence>
<accession>A0A0D6JM15</accession>
<reference evidence="3" key="1">
    <citation type="submission" date="2015-03" db="EMBL/GenBank/DDBJ databases">
        <authorList>
            <person name="Urmite Genomes"/>
        </authorList>
    </citation>
    <scope>NUCLEOTIDE SEQUENCE [LARGE SCALE GENOMIC DNA]</scope>
    <source>
        <strain evidence="3">Arc-Hr</strain>
    </source>
</reference>
<name>A0A0D6JM15_9EURY</name>
<proteinExistence type="predicted"/>
<organism evidence="2 3">
    <name type="scientific">Haloferax massiliensis</name>
    <dbReference type="NCBI Taxonomy" id="1476858"/>
    <lineage>
        <taxon>Archaea</taxon>
        <taxon>Methanobacteriati</taxon>
        <taxon>Methanobacteriota</taxon>
        <taxon>Stenosarchaea group</taxon>
        <taxon>Halobacteria</taxon>
        <taxon>Halobacteriales</taxon>
        <taxon>Haloferacaceae</taxon>
        <taxon>Haloferax</taxon>
    </lineage>
</organism>
<evidence type="ECO:0000256" key="1">
    <source>
        <dbReference type="SAM" id="Phobius"/>
    </source>
</evidence>
<keyword evidence="1" id="KW-0812">Transmembrane</keyword>
<dbReference type="AlphaFoldDB" id="A0A0D6JM15"/>
<dbReference type="Proteomes" id="UP000198902">
    <property type="component" value="Unassembled WGS sequence"/>
</dbReference>